<dbReference type="GeneID" id="115877498"/>
<dbReference type="RefSeq" id="XP_030749553.1">
    <property type="nucleotide sequence ID" value="XM_030893693.1"/>
</dbReference>
<name>A0A6J2XDZ6_SITOR</name>
<dbReference type="GO" id="GO:0031012">
    <property type="term" value="C:extracellular matrix"/>
    <property type="evidence" value="ECO:0007669"/>
    <property type="project" value="TreeGrafter"/>
</dbReference>
<evidence type="ECO:0000313" key="4">
    <source>
        <dbReference type="Proteomes" id="UP000504635"/>
    </source>
</evidence>
<evidence type="ECO:0000256" key="2">
    <source>
        <dbReference type="PROSITE-ProRule" id="PRU00497"/>
    </source>
</evidence>
<keyword evidence="1 2" id="KW-0193">Cuticle</keyword>
<dbReference type="GO" id="GO:0042302">
    <property type="term" value="F:structural constituent of cuticle"/>
    <property type="evidence" value="ECO:0007669"/>
    <property type="project" value="UniProtKB-UniRule"/>
</dbReference>
<dbReference type="OrthoDB" id="6382835at2759"/>
<dbReference type="PANTHER" id="PTHR12236:SF95">
    <property type="entry name" value="CUTICULAR PROTEIN 76BD, ISOFORM C-RELATED"/>
    <property type="match status" value="1"/>
</dbReference>
<keyword evidence="4" id="KW-1185">Reference proteome</keyword>
<evidence type="ECO:0000256" key="3">
    <source>
        <dbReference type="SAM" id="SignalP"/>
    </source>
</evidence>
<dbReference type="PANTHER" id="PTHR12236">
    <property type="entry name" value="STRUCTURAL CONTITUENT OF CUTICLE"/>
    <property type="match status" value="1"/>
</dbReference>
<dbReference type="InterPro" id="IPR051217">
    <property type="entry name" value="Insect_Cuticle_Struc_Prot"/>
</dbReference>
<dbReference type="Proteomes" id="UP000504635">
    <property type="component" value="Unplaced"/>
</dbReference>
<evidence type="ECO:0000313" key="5">
    <source>
        <dbReference type="RefSeq" id="XP_030749553.1"/>
    </source>
</evidence>
<proteinExistence type="predicted"/>
<dbReference type="InterPro" id="IPR000618">
    <property type="entry name" value="Insect_cuticle"/>
</dbReference>
<sequence>MYSVLLVITLILACNGAVILSDYHHDYGLAFGHAPAIAISHAPAVIGHKEVDYYTPPKYEFQYGVADHHTGDNKEQKEVRHGDTVHGEYSVKEADGTIRTVKYTADDHNGFNAVVYRHGHALHPTGHHHQAIGYGPIAVLH</sequence>
<keyword evidence="3" id="KW-0732">Signal</keyword>
<dbReference type="Pfam" id="PF00379">
    <property type="entry name" value="Chitin_bind_4"/>
    <property type="match status" value="1"/>
</dbReference>
<feature type="chain" id="PRO_5026991738" evidence="3">
    <location>
        <begin position="17"/>
        <end position="141"/>
    </location>
</feature>
<reference evidence="5" key="1">
    <citation type="submission" date="2025-08" db="UniProtKB">
        <authorList>
            <consortium name="RefSeq"/>
        </authorList>
    </citation>
    <scope>IDENTIFICATION</scope>
    <source>
        <tissue evidence="5">Gonads</tissue>
    </source>
</reference>
<organism evidence="4 5">
    <name type="scientific">Sitophilus oryzae</name>
    <name type="common">Rice weevil</name>
    <name type="synonym">Curculio oryzae</name>
    <dbReference type="NCBI Taxonomy" id="7048"/>
    <lineage>
        <taxon>Eukaryota</taxon>
        <taxon>Metazoa</taxon>
        <taxon>Ecdysozoa</taxon>
        <taxon>Arthropoda</taxon>
        <taxon>Hexapoda</taxon>
        <taxon>Insecta</taxon>
        <taxon>Pterygota</taxon>
        <taxon>Neoptera</taxon>
        <taxon>Endopterygota</taxon>
        <taxon>Coleoptera</taxon>
        <taxon>Polyphaga</taxon>
        <taxon>Cucujiformia</taxon>
        <taxon>Curculionidae</taxon>
        <taxon>Dryophthorinae</taxon>
        <taxon>Sitophilus</taxon>
    </lineage>
</organism>
<dbReference type="PROSITE" id="PS51155">
    <property type="entry name" value="CHIT_BIND_RR_2"/>
    <property type="match status" value="1"/>
</dbReference>
<protein>
    <submittedName>
        <fullName evidence="5">Adult-specific cuticular protein ACP-20-like</fullName>
    </submittedName>
</protein>
<feature type="signal peptide" evidence="3">
    <location>
        <begin position="1"/>
        <end position="16"/>
    </location>
</feature>
<dbReference type="AlphaFoldDB" id="A0A6J2XDZ6"/>
<dbReference type="GO" id="GO:0005615">
    <property type="term" value="C:extracellular space"/>
    <property type="evidence" value="ECO:0007669"/>
    <property type="project" value="TreeGrafter"/>
</dbReference>
<dbReference type="InParanoid" id="A0A6J2XDZ6"/>
<dbReference type="InterPro" id="IPR031311">
    <property type="entry name" value="CHIT_BIND_RR_consensus"/>
</dbReference>
<dbReference type="PROSITE" id="PS00233">
    <property type="entry name" value="CHIT_BIND_RR_1"/>
    <property type="match status" value="1"/>
</dbReference>
<dbReference type="KEGG" id="soy:115877498"/>
<gene>
    <name evidence="5" type="primary">LOC115877498</name>
</gene>
<evidence type="ECO:0000256" key="1">
    <source>
        <dbReference type="ARBA" id="ARBA00022460"/>
    </source>
</evidence>
<dbReference type="PRINTS" id="PR00947">
    <property type="entry name" value="CUTICLE"/>
</dbReference>
<accession>A0A6J2XDZ6</accession>